<organism evidence="1 2">
    <name type="scientific">Selenomonas ruminantium subsp. lactilytica (strain NBRC 103574 / TAM6421)</name>
    <dbReference type="NCBI Taxonomy" id="927704"/>
    <lineage>
        <taxon>Bacteria</taxon>
        <taxon>Bacillati</taxon>
        <taxon>Bacillota</taxon>
        <taxon>Negativicutes</taxon>
        <taxon>Selenomonadales</taxon>
        <taxon>Selenomonadaceae</taxon>
        <taxon>Selenomonas</taxon>
    </lineage>
</organism>
<dbReference type="EMBL" id="AP012292">
    <property type="protein sequence ID" value="BAL83063.1"/>
    <property type="molecule type" value="Genomic_DNA"/>
</dbReference>
<dbReference type="PATRIC" id="fig|927704.6.peg.1396"/>
<name>I0GQM6_SELRL</name>
<dbReference type="OrthoDB" id="1666774at2"/>
<sequence>MKIQMNFDSNLIKFILKHNLSEKISPCISLGEVLLWMAEHPDVLTSEGPQCLWTSNGDVGVVLEMIHKDDTYYVTVYDVCPDIYP</sequence>
<dbReference type="HOGENOM" id="CLU_2510821_0_0_9"/>
<protein>
    <submittedName>
        <fullName evidence="1">Uncharacterized protein</fullName>
    </submittedName>
</protein>
<proteinExistence type="predicted"/>
<reference evidence="1 2" key="1">
    <citation type="submission" date="2011-10" db="EMBL/GenBank/DDBJ databases">
        <title>Whole genome sequence of Selenomonas ruminantium subsp. lactilytica TAM6421.</title>
        <authorList>
            <person name="Oguchi A."/>
            <person name="Ankai A."/>
            <person name="Kaneko J."/>
            <person name="Yamada-Narita S."/>
            <person name="Fukui S."/>
            <person name="Takahashi M."/>
            <person name="Onodera T."/>
            <person name="Kojima S."/>
            <person name="Fushimi T."/>
            <person name="Abe N."/>
            <person name="Kamio Y."/>
            <person name="Yamazaki S."/>
            <person name="Fujita N."/>
        </authorList>
    </citation>
    <scope>NUCLEOTIDE SEQUENCE [LARGE SCALE GENOMIC DNA]</scope>
    <source>
        <strain evidence="2">NBRC 103574 / TAM6421</strain>
    </source>
</reference>
<gene>
    <name evidence="1" type="ordered locus">SELR_13550</name>
</gene>
<accession>I0GQM6</accession>
<dbReference type="KEGG" id="sri:SELR_13550"/>
<evidence type="ECO:0000313" key="1">
    <source>
        <dbReference type="EMBL" id="BAL83063.1"/>
    </source>
</evidence>
<evidence type="ECO:0000313" key="2">
    <source>
        <dbReference type="Proteomes" id="UP000007887"/>
    </source>
</evidence>
<dbReference type="RefSeq" id="WP_014424500.1">
    <property type="nucleotide sequence ID" value="NC_017068.1"/>
</dbReference>
<dbReference type="AlphaFoldDB" id="I0GQM6"/>
<dbReference type="Proteomes" id="UP000007887">
    <property type="component" value="Chromosome"/>
</dbReference>